<accession>G2QHN3</accession>
<evidence type="ECO:0000313" key="3">
    <source>
        <dbReference type="Proteomes" id="UP000007322"/>
    </source>
</evidence>
<feature type="non-terminal residue" evidence="2">
    <location>
        <position position="117"/>
    </location>
</feature>
<sequence>MFIHPGKLAAPPRLRRVVAYQWAHSAHRVLGAAEHLPEASGSSRSLDGSPPGNYHEASKGKLPAPPPGAVPIPPAHHEKGSFGRRAETLSGGTCHVRCRLYSRMLTSSYYNWKSHPV</sequence>
<proteinExistence type="predicted"/>
<evidence type="ECO:0000313" key="2">
    <source>
        <dbReference type="EMBL" id="AEO58893.1"/>
    </source>
</evidence>
<dbReference type="RefSeq" id="XP_003664138.1">
    <property type="nucleotide sequence ID" value="XM_003664090.1"/>
</dbReference>
<feature type="compositionally biased region" description="Basic and acidic residues" evidence="1">
    <location>
        <begin position="75"/>
        <end position="87"/>
    </location>
</feature>
<keyword evidence="3" id="KW-1185">Reference proteome</keyword>
<organism evidence="2 3">
    <name type="scientific">Thermothelomyces thermophilus (strain ATCC 42464 / BCRC 31852 / DSM 1799)</name>
    <name type="common">Sporotrichum thermophile</name>
    <dbReference type="NCBI Taxonomy" id="573729"/>
    <lineage>
        <taxon>Eukaryota</taxon>
        <taxon>Fungi</taxon>
        <taxon>Dikarya</taxon>
        <taxon>Ascomycota</taxon>
        <taxon>Pezizomycotina</taxon>
        <taxon>Sordariomycetes</taxon>
        <taxon>Sordariomycetidae</taxon>
        <taxon>Sordariales</taxon>
        <taxon>Chaetomiaceae</taxon>
        <taxon>Thermothelomyces</taxon>
    </lineage>
</organism>
<dbReference type="Proteomes" id="UP000007322">
    <property type="component" value="Chromosome 4"/>
</dbReference>
<gene>
    <name evidence="2" type="ORF">MYCTH_2306613</name>
</gene>
<protein>
    <submittedName>
        <fullName evidence="2">Uncharacterized protein</fullName>
    </submittedName>
</protein>
<dbReference type="InParanoid" id="G2QHN3"/>
<reference evidence="2 3" key="1">
    <citation type="journal article" date="2011" name="Nat. Biotechnol.">
        <title>Comparative genomic analysis of the thermophilic biomass-degrading fungi Myceliophthora thermophila and Thielavia terrestris.</title>
        <authorList>
            <person name="Berka R.M."/>
            <person name="Grigoriev I.V."/>
            <person name="Otillar R."/>
            <person name="Salamov A."/>
            <person name="Grimwood J."/>
            <person name="Reid I."/>
            <person name="Ishmael N."/>
            <person name="John T."/>
            <person name="Darmond C."/>
            <person name="Moisan M.-C."/>
            <person name="Henrissat B."/>
            <person name="Coutinho P.M."/>
            <person name="Lombard V."/>
            <person name="Natvig D.O."/>
            <person name="Lindquist E."/>
            <person name="Schmutz J."/>
            <person name="Lucas S."/>
            <person name="Harris P."/>
            <person name="Powlowski J."/>
            <person name="Bellemare A."/>
            <person name="Taylor D."/>
            <person name="Butler G."/>
            <person name="de Vries R.P."/>
            <person name="Allijn I.E."/>
            <person name="van den Brink J."/>
            <person name="Ushinsky S."/>
            <person name="Storms R."/>
            <person name="Powell A.J."/>
            <person name="Paulsen I.T."/>
            <person name="Elbourne L.D.H."/>
            <person name="Baker S.E."/>
            <person name="Magnuson J."/>
            <person name="LaBoissiere S."/>
            <person name="Clutterbuck A.J."/>
            <person name="Martinez D."/>
            <person name="Wogulis M."/>
            <person name="de Leon A.L."/>
            <person name="Rey M.W."/>
            <person name="Tsang A."/>
        </authorList>
    </citation>
    <scope>NUCLEOTIDE SEQUENCE [LARGE SCALE GENOMIC DNA]</scope>
    <source>
        <strain evidence="3">ATCC 42464 / BCRC 31852 / DSM 1799</strain>
    </source>
</reference>
<dbReference type="KEGG" id="mtm:MYCTH_2306613"/>
<evidence type="ECO:0000256" key="1">
    <source>
        <dbReference type="SAM" id="MobiDB-lite"/>
    </source>
</evidence>
<dbReference type="VEuPathDB" id="FungiDB:MYCTH_2306613"/>
<dbReference type="EMBL" id="CP003005">
    <property type="protein sequence ID" value="AEO58893.1"/>
    <property type="molecule type" value="Genomic_DNA"/>
</dbReference>
<dbReference type="AlphaFoldDB" id="G2QHN3"/>
<feature type="region of interest" description="Disordered" evidence="1">
    <location>
        <begin position="33"/>
        <end position="88"/>
    </location>
</feature>
<feature type="compositionally biased region" description="Pro residues" evidence="1">
    <location>
        <begin position="63"/>
        <end position="74"/>
    </location>
</feature>
<dbReference type="HOGENOM" id="CLU_2090644_0_0_1"/>
<name>G2QHN3_THET4</name>
<dbReference type="GeneID" id="11513769"/>